<dbReference type="PROSITE" id="PS51502">
    <property type="entry name" value="S_R_A_B_BARREL"/>
    <property type="match status" value="1"/>
</dbReference>
<dbReference type="InterPro" id="IPR044662">
    <property type="entry name" value="HS1/DABB1-like"/>
</dbReference>
<feature type="domain" description="Stress-response A/B barrel" evidence="2">
    <location>
        <begin position="42"/>
        <end position="138"/>
    </location>
</feature>
<keyword evidence="4" id="KW-1185">Reference proteome</keyword>
<dbReference type="GO" id="GO:0009865">
    <property type="term" value="P:pollen tube adhesion"/>
    <property type="evidence" value="ECO:0007669"/>
    <property type="project" value="TreeGrafter"/>
</dbReference>
<dbReference type="PANTHER" id="PTHR33178:SF10">
    <property type="entry name" value="STRESS-RESPONSE A_B BARREL DOMAIN-CONTAINING PROTEIN"/>
    <property type="match status" value="1"/>
</dbReference>
<dbReference type="SMART" id="SM00886">
    <property type="entry name" value="Dabb"/>
    <property type="match status" value="1"/>
</dbReference>
<dbReference type="Gene3D" id="3.30.70.100">
    <property type="match status" value="1"/>
</dbReference>
<dbReference type="AlphaFoldDB" id="A0A5N5L6N3"/>
<dbReference type="Proteomes" id="UP000326939">
    <property type="component" value="Chromosome 10"/>
</dbReference>
<comment type="caution">
    <text evidence="3">The sequence shown here is derived from an EMBL/GenBank/DDBJ whole genome shotgun (WGS) entry which is preliminary data.</text>
</comment>
<organism evidence="3 4">
    <name type="scientific">Salix brachista</name>
    <dbReference type="NCBI Taxonomy" id="2182728"/>
    <lineage>
        <taxon>Eukaryota</taxon>
        <taxon>Viridiplantae</taxon>
        <taxon>Streptophyta</taxon>
        <taxon>Embryophyta</taxon>
        <taxon>Tracheophyta</taxon>
        <taxon>Spermatophyta</taxon>
        <taxon>Magnoliopsida</taxon>
        <taxon>eudicotyledons</taxon>
        <taxon>Gunneridae</taxon>
        <taxon>Pentapetalae</taxon>
        <taxon>rosids</taxon>
        <taxon>fabids</taxon>
        <taxon>Malpighiales</taxon>
        <taxon>Salicaceae</taxon>
        <taxon>Saliceae</taxon>
        <taxon>Salix</taxon>
    </lineage>
</organism>
<evidence type="ECO:0000313" key="4">
    <source>
        <dbReference type="Proteomes" id="UP000326939"/>
    </source>
</evidence>
<gene>
    <name evidence="3" type="ORF">DKX38_015942</name>
</gene>
<dbReference type="PANTHER" id="PTHR33178">
    <property type="match status" value="1"/>
</dbReference>
<reference evidence="4" key="1">
    <citation type="journal article" date="2019" name="Gigascience">
        <title>De novo genome assembly of the endangered Acer yangbiense, a plant species with extremely small populations endemic to Yunnan Province, China.</title>
        <authorList>
            <person name="Yang J."/>
            <person name="Wariss H.M."/>
            <person name="Tao L."/>
            <person name="Zhang R."/>
            <person name="Yun Q."/>
            <person name="Hollingsworth P."/>
            <person name="Dao Z."/>
            <person name="Luo G."/>
            <person name="Guo H."/>
            <person name="Ma Y."/>
            <person name="Sun W."/>
        </authorList>
    </citation>
    <scope>NUCLEOTIDE SEQUENCE [LARGE SCALE GENOMIC DNA]</scope>
    <source>
        <strain evidence="4">cv. br00</strain>
    </source>
</reference>
<dbReference type="EMBL" id="VDCV01000010">
    <property type="protein sequence ID" value="KAB5538409.1"/>
    <property type="molecule type" value="Genomic_DNA"/>
</dbReference>
<proteinExistence type="predicted"/>
<dbReference type="InterPro" id="IPR011008">
    <property type="entry name" value="Dimeric_a/b-barrel"/>
</dbReference>
<dbReference type="SUPFAM" id="SSF54909">
    <property type="entry name" value="Dimeric alpha+beta barrel"/>
    <property type="match status" value="1"/>
</dbReference>
<evidence type="ECO:0000256" key="1">
    <source>
        <dbReference type="ARBA" id="ARBA00011738"/>
    </source>
</evidence>
<dbReference type="InterPro" id="IPR013097">
    <property type="entry name" value="Dabb"/>
</dbReference>
<name>A0A5N5L6N3_9ROSI</name>
<evidence type="ECO:0000259" key="2">
    <source>
        <dbReference type="PROSITE" id="PS51502"/>
    </source>
</evidence>
<dbReference type="Pfam" id="PF07876">
    <property type="entry name" value="Dabb"/>
    <property type="match status" value="1"/>
</dbReference>
<evidence type="ECO:0000313" key="3">
    <source>
        <dbReference type="EMBL" id="KAB5538409.1"/>
    </source>
</evidence>
<sequence>MWWRAREDRASCNLAVDYKESNIHPSILREREAMAAKTPKIVKHILLTQFKDEVTREQIDKHINAYTNLTALIPSMKSFHWGTDLGMVPAGLNRGFTHAFESTFESLAGFQEFLDSPALAAFAEVFKPCLSQRLVIDYFLH</sequence>
<protein>
    <recommendedName>
        <fullName evidence="2">Stress-response A/B barrel domain-containing protein</fullName>
    </recommendedName>
</protein>
<comment type="subunit">
    <text evidence="1">Homodimer.</text>
</comment>
<accession>A0A5N5L6N3</accession>